<dbReference type="InterPro" id="IPR036291">
    <property type="entry name" value="NAD(P)-bd_dom_sf"/>
</dbReference>
<dbReference type="InterPro" id="IPR002347">
    <property type="entry name" value="SDR_fam"/>
</dbReference>
<name>A0A7S8CBK7_9BACI</name>
<dbReference type="RefSeq" id="WP_239671642.1">
    <property type="nucleotide sequence ID" value="NZ_CP049742.1"/>
</dbReference>
<keyword evidence="1" id="KW-0560">Oxidoreductase</keyword>
<gene>
    <name evidence="2" type="ORF">G8O30_08365</name>
</gene>
<dbReference type="Proteomes" id="UP000593626">
    <property type="component" value="Chromosome"/>
</dbReference>
<proteinExistence type="predicted"/>
<dbReference type="PRINTS" id="PR00081">
    <property type="entry name" value="GDHRDH"/>
</dbReference>
<dbReference type="PANTHER" id="PTHR43157:SF31">
    <property type="entry name" value="PHOSPHATIDYLINOSITOL-GLYCAN BIOSYNTHESIS CLASS F PROTEIN"/>
    <property type="match status" value="1"/>
</dbReference>
<dbReference type="CDD" id="cd05327">
    <property type="entry name" value="retinol-DH_like_SDR_c_like"/>
    <property type="match status" value="1"/>
</dbReference>
<keyword evidence="3" id="KW-1185">Reference proteome</keyword>
<protein>
    <submittedName>
        <fullName evidence="2">SDR family NAD(P)-dependent oxidoreductase</fullName>
    </submittedName>
</protein>
<dbReference type="Pfam" id="PF00106">
    <property type="entry name" value="adh_short"/>
    <property type="match status" value="1"/>
</dbReference>
<dbReference type="KEGG" id="mcui:G8O30_08365"/>
<evidence type="ECO:0000313" key="3">
    <source>
        <dbReference type="Proteomes" id="UP000593626"/>
    </source>
</evidence>
<dbReference type="NCBIfam" id="NF004846">
    <property type="entry name" value="PRK06197.1"/>
    <property type="match status" value="1"/>
</dbReference>
<evidence type="ECO:0000256" key="1">
    <source>
        <dbReference type="ARBA" id="ARBA00023002"/>
    </source>
</evidence>
<dbReference type="GO" id="GO:0016491">
    <property type="term" value="F:oxidoreductase activity"/>
    <property type="evidence" value="ECO:0007669"/>
    <property type="project" value="UniProtKB-KW"/>
</dbReference>
<dbReference type="SUPFAM" id="SSF51735">
    <property type="entry name" value="NAD(P)-binding Rossmann-fold domains"/>
    <property type="match status" value="1"/>
</dbReference>
<dbReference type="AlphaFoldDB" id="A0A7S8CBK7"/>
<sequence length="308" mass="33847">MKWNLEEMNGIENKVAIITGANSGLGLETAKALILKGAHVILAVRNVQKGEEAKIELLEKTNINNSSQLTVMQLDLGDLLSVKEFSEEFQQRFEQLDLLINNAGVMFPPYSKTKDGFELQFGTNHLGHFALTAHLIPVLKKTPGARVITLSSIAHRGAHIYFDNLHGEKGYKASKFYGQSKLANLYFALALDEKFKEAGVDIKSVACHPGISSTNLFRFGREKATWFINLLLPLFSQSAEMGALPTLYAATSSTIKGGEYIGPNGAGNRKGYPALETPHASAGSRDVMERLWTVSEELVGMRFDIESK</sequence>
<organism evidence="2 3">
    <name type="scientific">Mangrovibacillus cuniculi</name>
    <dbReference type="NCBI Taxonomy" id="2593652"/>
    <lineage>
        <taxon>Bacteria</taxon>
        <taxon>Bacillati</taxon>
        <taxon>Bacillota</taxon>
        <taxon>Bacilli</taxon>
        <taxon>Bacillales</taxon>
        <taxon>Bacillaceae</taxon>
        <taxon>Mangrovibacillus</taxon>
    </lineage>
</organism>
<dbReference type="PANTHER" id="PTHR43157">
    <property type="entry name" value="PHOSPHATIDYLINOSITOL-GLYCAN BIOSYNTHESIS CLASS F PROTEIN-RELATED"/>
    <property type="match status" value="1"/>
</dbReference>
<dbReference type="Gene3D" id="3.40.50.720">
    <property type="entry name" value="NAD(P)-binding Rossmann-like Domain"/>
    <property type="match status" value="1"/>
</dbReference>
<accession>A0A7S8CBK7</accession>
<dbReference type="EMBL" id="CP049742">
    <property type="protein sequence ID" value="QPC46974.1"/>
    <property type="molecule type" value="Genomic_DNA"/>
</dbReference>
<evidence type="ECO:0000313" key="2">
    <source>
        <dbReference type="EMBL" id="QPC46974.1"/>
    </source>
</evidence>
<reference evidence="2 3" key="1">
    <citation type="submission" date="2019-07" db="EMBL/GenBank/DDBJ databases">
        <title>Genome sequence of 2 isolates from Red Sea Mangroves.</title>
        <authorList>
            <person name="Sefrji F."/>
            <person name="Michoud G."/>
            <person name="Merlino G."/>
            <person name="Daffonchio D."/>
        </authorList>
    </citation>
    <scope>NUCLEOTIDE SEQUENCE [LARGE SCALE GENOMIC DNA]</scope>
    <source>
        <strain evidence="2 3">R1DC41</strain>
    </source>
</reference>